<protein>
    <submittedName>
        <fullName evidence="3">Cytochrome c, 11 hemes</fullName>
    </submittedName>
</protein>
<dbReference type="GO" id="GO:0016491">
    <property type="term" value="F:oxidoreductase activity"/>
    <property type="evidence" value="ECO:0007669"/>
    <property type="project" value="TreeGrafter"/>
</dbReference>
<organism evidence="3 4">
    <name type="scientific">Pseudodesulfovibrio piezophilus (strain DSM 21447 / JCM 15486 / C1TLV30)</name>
    <name type="common">Desulfovibrio piezophilus</name>
    <dbReference type="NCBI Taxonomy" id="1322246"/>
    <lineage>
        <taxon>Bacteria</taxon>
        <taxon>Pseudomonadati</taxon>
        <taxon>Thermodesulfobacteriota</taxon>
        <taxon>Desulfovibrionia</taxon>
        <taxon>Desulfovibrionales</taxon>
        <taxon>Desulfovibrionaceae</taxon>
    </lineage>
</organism>
<dbReference type="BioCyc" id="DPIE1322246:BN4_RS05120-MONOMER"/>
<dbReference type="STRING" id="1322246.BN4_11010"/>
<dbReference type="PANTHER" id="PTHR35038">
    <property type="entry name" value="DISSIMILATORY SULFITE REDUCTASE SIRA"/>
    <property type="match status" value="1"/>
</dbReference>
<keyword evidence="4" id="KW-1185">Reference proteome</keyword>
<keyword evidence="2" id="KW-0472">Membrane</keyword>
<reference evidence="3 4" key="1">
    <citation type="journal article" date="2013" name="PLoS ONE">
        <title>The first genomic and proteomic characterization of a deep-sea sulfate reducer: insights into the piezophilic lifestyle of Desulfovibrio piezophilus.</title>
        <authorList>
            <person name="Pradel N."/>
            <person name="Ji B."/>
            <person name="Gimenez G."/>
            <person name="Talla E."/>
            <person name="Lenoble P."/>
            <person name="Garel M."/>
            <person name="Tamburini C."/>
            <person name="Fourquet P."/>
            <person name="Lebrun R."/>
            <person name="Bertin P."/>
            <person name="Denis Y."/>
            <person name="Pophillat M."/>
            <person name="Barbe V."/>
            <person name="Ollivier B."/>
            <person name="Dolla A."/>
        </authorList>
    </citation>
    <scope>NUCLEOTIDE SEQUENCE [LARGE SCALE GENOMIC DNA]</scope>
    <source>
        <strain evidence="4">DSM 10523 / SB164P1</strain>
    </source>
</reference>
<dbReference type="PATRIC" id="fig|879567.3.peg.1041"/>
<name>M1WRD8_PSEP2</name>
<dbReference type="InterPro" id="IPR036280">
    <property type="entry name" value="Multihaem_cyt_sf"/>
</dbReference>
<reference evidence="4" key="2">
    <citation type="journal article" date="2013" name="Stand. Genomic Sci.">
        <title>Complete genome sequence of Desulfocapsa sulfexigens, a marine deltaproteobacterium specialized in disproportionating inorganic sulfur compounds.</title>
        <authorList>
            <person name="Finster K.W."/>
            <person name="Kjeldsen K.U."/>
            <person name="Kube M."/>
            <person name="Reinhardt R."/>
            <person name="Mussmann M."/>
            <person name="Amann R."/>
            <person name="Schreiber L."/>
        </authorList>
    </citation>
    <scope>NUCLEOTIDE SEQUENCE [LARGE SCALE GENOMIC DNA]</scope>
    <source>
        <strain evidence="4">DSM 10523 / SB164P1</strain>
    </source>
</reference>
<dbReference type="EMBL" id="FO203427">
    <property type="protein sequence ID" value="CCH48247.1"/>
    <property type="molecule type" value="Genomic_DNA"/>
</dbReference>
<feature type="transmembrane region" description="Helical" evidence="2">
    <location>
        <begin position="12"/>
        <end position="30"/>
    </location>
</feature>
<dbReference type="HOGENOM" id="CLU_023565_0_0_7"/>
<evidence type="ECO:0000256" key="1">
    <source>
        <dbReference type="ARBA" id="ARBA00022729"/>
    </source>
</evidence>
<keyword evidence="1" id="KW-0732">Signal</keyword>
<accession>M1WRD8</accession>
<gene>
    <name evidence="3" type="ordered locus">BN4_11010</name>
</gene>
<dbReference type="InterPro" id="IPR051829">
    <property type="entry name" value="Multiheme_Cytochr_ET"/>
</dbReference>
<dbReference type="RefSeq" id="WP_015414298.1">
    <property type="nucleotide sequence ID" value="NC_020409.1"/>
</dbReference>
<dbReference type="eggNOG" id="COG3303">
    <property type="taxonomic scope" value="Bacteria"/>
</dbReference>
<feature type="transmembrane region" description="Helical" evidence="2">
    <location>
        <begin position="795"/>
        <end position="819"/>
    </location>
</feature>
<evidence type="ECO:0000313" key="4">
    <source>
        <dbReference type="Proteomes" id="UP000011724"/>
    </source>
</evidence>
<keyword evidence="2" id="KW-1133">Transmembrane helix</keyword>
<dbReference type="Gene3D" id="1.10.1130.10">
    <property type="entry name" value="Flavocytochrome C3, Chain A"/>
    <property type="match status" value="1"/>
</dbReference>
<dbReference type="AlphaFoldDB" id="M1WRD8"/>
<evidence type="ECO:0000313" key="3">
    <source>
        <dbReference type="EMBL" id="CCH48247.1"/>
    </source>
</evidence>
<sequence length="825" mass="89515">MKTVECLLRRMLLSGITMGLVMLPIMAFAGNIPVSEMDPAGYPAQNTGCLAPGKCHAGVEPIRAHDSEMARQIYAKGAALGDPNGCVVCHGGNPTEEKDAKIAHTGVPGGSLLTEFVTHAGSMWVNGKTCGQCHEDWVYAGHRSIMQTEAGKIAGCLWGWGSAGTGMKVIYGNYDIDDPDGDTPVFGTEEYKAYTRQLMQANPDVFPQRLKVMPATDVETVAANPETAVYTYIRSQCQRCHVGVKGRDRRGDFRGMGCASCHIPYSNEGFYEGGDVTVPREKSGRMLVHSIQASRDAKVVVNGKVYSGIPQETCASCHNRGKRIGMSYQGLMEFPYGTPFTADGSKMPKLHTKYYTPIQDDVHHRLKSREGNPEGGLLCQDCHATTSMHGNGNITGTLLANVEIECADCHGTAQKYPWELPLGFGDEFGNELDMENGRGTADSLPSEVASGMIYPMEDGYILSARGNPLGNIVRKGDKVIVHSATGLDFEVPALKGIAKENKWKEPEKAMAAKIRNTEHVAKMECYACHSAWAPQCYGCHIKVDYSGDKSDTDWVATGNARLADGTNQQQKLMGKASESRSYLRWENPVLGINGEGRVTPVIPGCQQITTVIGPDGKTVINNKIWTTPNGPEYGAKAGLRGLDMAPAAPHTTTREARDCVSCHASSKALGYGTHDGRYMKSYQQGVYAEMMTNTGELLSTHAKYQVSPIPDLPMTLDQIITRDGKQLQTVGSHWPTSGPLTAEQRSKMERVGVCVACHKEVPDGAIAYAILSITGSRLGLIPVTDKEHQHLVGRIMFLASNVEVFGTGAVILLVLWLLVRRKKRP</sequence>
<keyword evidence="2" id="KW-0812">Transmembrane</keyword>
<dbReference type="OrthoDB" id="9783375at2"/>
<evidence type="ECO:0000256" key="2">
    <source>
        <dbReference type="SAM" id="Phobius"/>
    </source>
</evidence>
<proteinExistence type="predicted"/>
<dbReference type="PANTHER" id="PTHR35038:SF8">
    <property type="entry name" value="C-TYPE POLYHEME CYTOCHROME OMCC"/>
    <property type="match status" value="1"/>
</dbReference>
<dbReference type="KEGG" id="dpi:BN4_11010"/>
<dbReference type="SUPFAM" id="SSF48695">
    <property type="entry name" value="Multiheme cytochromes"/>
    <property type="match status" value="1"/>
</dbReference>
<dbReference type="Proteomes" id="UP000011724">
    <property type="component" value="Chromosome"/>
</dbReference>